<evidence type="ECO:0000256" key="9">
    <source>
        <dbReference type="RuleBase" id="RU363066"/>
    </source>
</evidence>
<name>A0ABT3ATX1_9CYAN</name>
<dbReference type="Gene3D" id="3.40.50.300">
    <property type="entry name" value="P-loop containing nucleotide triphosphate hydrolases"/>
    <property type="match status" value="1"/>
</dbReference>
<evidence type="ECO:0000256" key="4">
    <source>
        <dbReference type="ARBA" id="ARBA00022679"/>
    </source>
</evidence>
<dbReference type="EMBL" id="JAOWRF010000004">
    <property type="protein sequence ID" value="MCV3212034.1"/>
    <property type="molecule type" value="Genomic_DNA"/>
</dbReference>
<dbReference type="PANTHER" id="PTHR43442">
    <property type="entry name" value="GLUCONOKINASE-RELATED"/>
    <property type="match status" value="1"/>
</dbReference>
<dbReference type="Pfam" id="PF01202">
    <property type="entry name" value="SKI"/>
    <property type="match status" value="1"/>
</dbReference>
<reference evidence="10 11" key="1">
    <citation type="submission" date="2022-10" db="EMBL/GenBank/DDBJ databases">
        <title>Identification of biosynthetic pathway for the production of the potent trypsin inhibitor radiosumin.</title>
        <authorList>
            <person name="Fewer D.P."/>
            <person name="Delbaje E."/>
            <person name="Ouyang X."/>
            <person name="Agostino P.D."/>
            <person name="Wahlsten M."/>
            <person name="Jokela J."/>
            <person name="Permi P."/>
            <person name="Haapaniemi E."/>
            <person name="Koistinen H."/>
        </authorList>
    </citation>
    <scope>NUCLEOTIDE SEQUENCE [LARGE SCALE GENOMIC DNA]</scope>
    <source>
        <strain evidence="10 11">NIES-515</strain>
    </source>
</reference>
<comment type="pathway">
    <text evidence="1">Carbohydrate acid metabolism.</text>
</comment>
<comment type="catalytic activity">
    <reaction evidence="8 9">
        <text>D-gluconate + ATP = 6-phospho-D-gluconate + ADP + H(+)</text>
        <dbReference type="Rhea" id="RHEA:19433"/>
        <dbReference type="ChEBI" id="CHEBI:15378"/>
        <dbReference type="ChEBI" id="CHEBI:18391"/>
        <dbReference type="ChEBI" id="CHEBI:30616"/>
        <dbReference type="ChEBI" id="CHEBI:58759"/>
        <dbReference type="ChEBI" id="CHEBI:456216"/>
        <dbReference type="EC" id="2.7.1.12"/>
    </reaction>
</comment>
<proteinExistence type="inferred from homology"/>
<evidence type="ECO:0000256" key="5">
    <source>
        <dbReference type="ARBA" id="ARBA00022741"/>
    </source>
</evidence>
<keyword evidence="5 9" id="KW-0547">Nucleotide-binding</keyword>
<dbReference type="CDD" id="cd02021">
    <property type="entry name" value="GntK"/>
    <property type="match status" value="1"/>
</dbReference>
<evidence type="ECO:0000256" key="2">
    <source>
        <dbReference type="ARBA" id="ARBA00008420"/>
    </source>
</evidence>
<evidence type="ECO:0000256" key="1">
    <source>
        <dbReference type="ARBA" id="ARBA00004761"/>
    </source>
</evidence>
<evidence type="ECO:0000256" key="7">
    <source>
        <dbReference type="ARBA" id="ARBA00022840"/>
    </source>
</evidence>
<sequence length="161" mass="18652">MIILVMGVSGSGKTTIGQLLAESLHWEFRDADSFHTPENIEKMRHGIPLNDLDRMPWLLAIQQGIQHWLQQNKNVVLACSALKASYRQYLLIGDQRVKLVYLKGSFELIQKRLLERQNHFMSEKLLQTQFDTLEEPKYAISVDISEPVEHIVQKLRILTDL</sequence>
<dbReference type="PRINTS" id="PR01100">
    <property type="entry name" value="SHIKIMTKNASE"/>
</dbReference>
<dbReference type="NCBIfam" id="TIGR01313">
    <property type="entry name" value="therm_gnt_kin"/>
    <property type="match status" value="1"/>
</dbReference>
<evidence type="ECO:0000256" key="8">
    <source>
        <dbReference type="ARBA" id="ARBA00048090"/>
    </source>
</evidence>
<keyword evidence="11" id="KW-1185">Reference proteome</keyword>
<dbReference type="RefSeq" id="WP_263743550.1">
    <property type="nucleotide sequence ID" value="NZ_JAOWRF010000004.1"/>
</dbReference>
<comment type="caution">
    <text evidence="10">The sequence shown here is derived from an EMBL/GenBank/DDBJ whole genome shotgun (WGS) entry which is preliminary data.</text>
</comment>
<dbReference type="EC" id="2.7.1.12" evidence="3 9"/>
<comment type="similarity">
    <text evidence="2 9">Belongs to the gluconokinase GntK/GntV family.</text>
</comment>
<keyword evidence="4 9" id="KW-0808">Transferase</keyword>
<evidence type="ECO:0000256" key="6">
    <source>
        <dbReference type="ARBA" id="ARBA00022777"/>
    </source>
</evidence>
<dbReference type="PANTHER" id="PTHR43442:SF3">
    <property type="entry name" value="GLUCONOKINASE-RELATED"/>
    <property type="match status" value="1"/>
</dbReference>
<evidence type="ECO:0000313" key="11">
    <source>
        <dbReference type="Proteomes" id="UP001526143"/>
    </source>
</evidence>
<dbReference type="InterPro" id="IPR031322">
    <property type="entry name" value="Shikimate/glucono_kinase"/>
</dbReference>
<dbReference type="Proteomes" id="UP001526143">
    <property type="component" value="Unassembled WGS sequence"/>
</dbReference>
<keyword evidence="6 9" id="KW-0418">Kinase</keyword>
<protein>
    <recommendedName>
        <fullName evidence="3 9">Gluconokinase</fullName>
        <ecNumber evidence="3 9">2.7.1.12</ecNumber>
    </recommendedName>
</protein>
<accession>A0ABT3ATX1</accession>
<organism evidence="10 11">
    <name type="scientific">Plectonema radiosum NIES-515</name>
    <dbReference type="NCBI Taxonomy" id="2986073"/>
    <lineage>
        <taxon>Bacteria</taxon>
        <taxon>Bacillati</taxon>
        <taxon>Cyanobacteriota</taxon>
        <taxon>Cyanophyceae</taxon>
        <taxon>Oscillatoriophycideae</taxon>
        <taxon>Oscillatoriales</taxon>
        <taxon>Microcoleaceae</taxon>
        <taxon>Plectonema</taxon>
    </lineage>
</organism>
<keyword evidence="7 9" id="KW-0067">ATP-binding</keyword>
<gene>
    <name evidence="10" type="ORF">OGM63_00590</name>
</gene>
<dbReference type="InterPro" id="IPR006001">
    <property type="entry name" value="Therm_gnt_kin"/>
</dbReference>
<evidence type="ECO:0000313" key="10">
    <source>
        <dbReference type="EMBL" id="MCV3212034.1"/>
    </source>
</evidence>
<dbReference type="InterPro" id="IPR027417">
    <property type="entry name" value="P-loop_NTPase"/>
</dbReference>
<dbReference type="SUPFAM" id="SSF52540">
    <property type="entry name" value="P-loop containing nucleoside triphosphate hydrolases"/>
    <property type="match status" value="1"/>
</dbReference>
<evidence type="ECO:0000256" key="3">
    <source>
        <dbReference type="ARBA" id="ARBA00012054"/>
    </source>
</evidence>